<feature type="chain" id="PRO_5046817817" description="Rax2-like C-terminal domain-containing protein" evidence="1">
    <location>
        <begin position="25"/>
        <end position="880"/>
    </location>
</feature>
<dbReference type="PANTHER" id="PTHR31778:SF2">
    <property type="entry name" value="BUD SITE SELECTION PROTEIN RAX2"/>
    <property type="match status" value="1"/>
</dbReference>
<name>A0ABS3QEC6_9BACT</name>
<dbReference type="InterPro" id="IPR011043">
    <property type="entry name" value="Gal_Oxase/kelch_b-propeller"/>
</dbReference>
<protein>
    <recommendedName>
        <fullName evidence="2">Rax2-like C-terminal domain-containing protein</fullName>
    </recommendedName>
</protein>
<dbReference type="Pfam" id="PF12768">
    <property type="entry name" value="Rax2"/>
    <property type="match status" value="1"/>
</dbReference>
<reference evidence="3 4" key="1">
    <citation type="submission" date="2021-03" db="EMBL/GenBank/DDBJ databases">
        <authorList>
            <person name="Kim M.K."/>
        </authorList>
    </citation>
    <scope>NUCLEOTIDE SEQUENCE [LARGE SCALE GENOMIC DNA]</scope>
    <source>
        <strain evidence="3 4">BT442</strain>
    </source>
</reference>
<dbReference type="RefSeq" id="WP_208174991.1">
    <property type="nucleotide sequence ID" value="NZ_JAGETZ010000004.1"/>
</dbReference>
<evidence type="ECO:0000256" key="1">
    <source>
        <dbReference type="SAM" id="SignalP"/>
    </source>
</evidence>
<feature type="signal peptide" evidence="1">
    <location>
        <begin position="1"/>
        <end position="24"/>
    </location>
</feature>
<dbReference type="SUPFAM" id="SSF50965">
    <property type="entry name" value="Galactose oxidase, central domain"/>
    <property type="match status" value="3"/>
</dbReference>
<organism evidence="3 4">
    <name type="scientific">Hymenobacter negativus</name>
    <dbReference type="NCBI Taxonomy" id="2795026"/>
    <lineage>
        <taxon>Bacteria</taxon>
        <taxon>Pseudomonadati</taxon>
        <taxon>Bacteroidota</taxon>
        <taxon>Cytophagia</taxon>
        <taxon>Cytophagales</taxon>
        <taxon>Hymenobacteraceae</taxon>
        <taxon>Hymenobacter</taxon>
    </lineage>
</organism>
<keyword evidence="4" id="KW-1185">Reference proteome</keyword>
<keyword evidence="1" id="KW-0732">Signal</keyword>
<dbReference type="InterPro" id="IPR024982">
    <property type="entry name" value="Rax2-like_C"/>
</dbReference>
<dbReference type="PANTHER" id="PTHR31778">
    <property type="entry name" value="BUD SITE SELECTION PROTEIN RAX2"/>
    <property type="match status" value="1"/>
</dbReference>
<accession>A0ABS3QEC6</accession>
<dbReference type="Proteomes" id="UP000664369">
    <property type="component" value="Unassembled WGS sequence"/>
</dbReference>
<gene>
    <name evidence="3" type="ORF">J4E00_09850</name>
</gene>
<comment type="caution">
    <text evidence="3">The sequence shown here is derived from an EMBL/GenBank/DDBJ whole genome shotgun (WGS) entry which is preliminary data.</text>
</comment>
<sequence length="880" mass="87642">MKKNLLCSLLSLLLVLGLYSPAHATAPPTTGRPLGEALNPDGTLRPGLNGSFDARQFRMGTAPDGRPVFRPLGTTGAGDERWADGFGLNGADGVVIAVVRAGTDIYIGGQFTVVGGVEANRIAKWNGTAWSSLGTGNSNGVGDPLNSNLYGSSVNALAVASNGDVYVGGKFDQAGGAAANNVAKWNGSAWSSLGTGAGNGVDNLVNVLAVSSSGAVYVGGGFTQAGGLAANRVAKWNGTAWSSLGTGASNGVNSGVNALAVASNGDVYIGGYFSQAGGVTANSVAKWNGTVWSSLGTGNGVDGPVIALAMSSSGEVYIGGFFSQVDGVAAICVAKWNGTAWSSLGTGNGVGGPVNALAVSGSGEVYVGYTFIQAGGVNTNRVAKWNGTAWSTLGTTGNGVPGLVSALAVAGSGEVYVGGFFSQVDGVVASRVAKWSGTAWSSLGTGNGVDDFITALAVASNGEVYVGGNFMRVGGVAANHIAKWNGTAWSSLGTGTGNGVDGLVRALAVASSGEVYVGGDFMWAGGVAANYVAKWNGTAWSSLGTGAGNGVDSRVRALAVASNGEVYVGGDFVQAGGATASRIAKWNGTAWSSLGTGASNGVDDIVNALAVSGSGELYVGGNFMWAGGATASRIAKWNGTAWSSLGTGVGNGVNSRAYALAVASSGEVYVGGDFMRAGGVAANRVAKWNGTAWSSLGMGTDNGVSGPSSYVYALAVSSSGEVYVGGTFTQAGAIATSNVARWNGMEWNNLGTGLHSHSGSMALGFAGKLYAGGAFTGTGDGSKVMAYFGIYDPNAPLATTVAKAIPAAQLFPNPAHGTATLRLPAGAPRLALTLTDALGRTVRRYPAPAASADAELDLRGLPAGAYVVRCGEYAQRLVVE</sequence>
<evidence type="ECO:0000313" key="4">
    <source>
        <dbReference type="Proteomes" id="UP000664369"/>
    </source>
</evidence>
<feature type="domain" description="Rax2-like C-terminal" evidence="2">
    <location>
        <begin position="250"/>
        <end position="395"/>
    </location>
</feature>
<evidence type="ECO:0000313" key="3">
    <source>
        <dbReference type="EMBL" id="MBO2009353.1"/>
    </source>
</evidence>
<evidence type="ECO:0000259" key="2">
    <source>
        <dbReference type="Pfam" id="PF12768"/>
    </source>
</evidence>
<dbReference type="EMBL" id="JAGETZ010000004">
    <property type="protein sequence ID" value="MBO2009353.1"/>
    <property type="molecule type" value="Genomic_DNA"/>
</dbReference>
<proteinExistence type="predicted"/>